<dbReference type="InterPro" id="IPR045860">
    <property type="entry name" value="Snake_toxin-like_sf"/>
</dbReference>
<feature type="transmembrane region" description="Helical" evidence="1">
    <location>
        <begin position="230"/>
        <end position="248"/>
    </location>
</feature>
<gene>
    <name evidence="2" type="ORF">Hamer_G002180</name>
</gene>
<feature type="transmembrane region" description="Helical" evidence="1">
    <location>
        <begin position="179"/>
        <end position="200"/>
    </location>
</feature>
<organism evidence="2 3">
    <name type="scientific">Homarus americanus</name>
    <name type="common">American lobster</name>
    <dbReference type="NCBI Taxonomy" id="6706"/>
    <lineage>
        <taxon>Eukaryota</taxon>
        <taxon>Metazoa</taxon>
        <taxon>Ecdysozoa</taxon>
        <taxon>Arthropoda</taxon>
        <taxon>Crustacea</taxon>
        <taxon>Multicrustacea</taxon>
        <taxon>Malacostraca</taxon>
        <taxon>Eumalacostraca</taxon>
        <taxon>Eucarida</taxon>
        <taxon>Decapoda</taxon>
        <taxon>Pleocyemata</taxon>
        <taxon>Astacidea</taxon>
        <taxon>Nephropoidea</taxon>
        <taxon>Nephropidae</taxon>
        <taxon>Homarus</taxon>
    </lineage>
</organism>
<protein>
    <submittedName>
        <fullName evidence="2">Uncharacterized protein</fullName>
    </submittedName>
</protein>
<sequence length="251" mass="26454">NMITSETKYTNGEVYVKSAGSRCGRDVVGMGIFVLRKVRRAAGDGSGGRKMVMVLAVASWMVGVVVGREPLTCWACSSKTHGSDCYGLDHDNFTFPSSLSRNCTPDQTYCTVQRIWYVVETGAEEMDFSVNRTCASVCNPSCMVIGDRTKIYSCTSCCSESYCNTGSSASSRHSGSTQLLLAALLAALTPTLTSALIPTVTSALTPTSTPTAAQVSGLTSQPGGRGRCDALVLGSILFIVVLASSSASRNF</sequence>
<dbReference type="EMBL" id="JAHLQT010026502">
    <property type="protein sequence ID" value="KAG7163105.1"/>
    <property type="molecule type" value="Genomic_DNA"/>
</dbReference>
<dbReference type="SUPFAM" id="SSF57302">
    <property type="entry name" value="Snake toxin-like"/>
    <property type="match status" value="1"/>
</dbReference>
<comment type="caution">
    <text evidence="2">The sequence shown here is derived from an EMBL/GenBank/DDBJ whole genome shotgun (WGS) entry which is preliminary data.</text>
</comment>
<proteinExistence type="predicted"/>
<feature type="non-terminal residue" evidence="2">
    <location>
        <position position="1"/>
    </location>
</feature>
<keyword evidence="1" id="KW-0472">Membrane</keyword>
<dbReference type="Proteomes" id="UP000747542">
    <property type="component" value="Unassembled WGS sequence"/>
</dbReference>
<dbReference type="AlphaFoldDB" id="A0A8J5JX50"/>
<evidence type="ECO:0000313" key="3">
    <source>
        <dbReference type="Proteomes" id="UP000747542"/>
    </source>
</evidence>
<keyword evidence="1" id="KW-0812">Transmembrane</keyword>
<keyword evidence="3" id="KW-1185">Reference proteome</keyword>
<name>A0A8J5JX50_HOMAM</name>
<keyword evidence="1" id="KW-1133">Transmembrane helix</keyword>
<evidence type="ECO:0000313" key="2">
    <source>
        <dbReference type="EMBL" id="KAG7163105.1"/>
    </source>
</evidence>
<dbReference type="CDD" id="cd00117">
    <property type="entry name" value="TFP"/>
    <property type="match status" value="1"/>
</dbReference>
<evidence type="ECO:0000256" key="1">
    <source>
        <dbReference type="SAM" id="Phobius"/>
    </source>
</evidence>
<reference evidence="2" key="1">
    <citation type="journal article" date="2021" name="Sci. Adv.">
        <title>The American lobster genome reveals insights on longevity, neural, and immune adaptations.</title>
        <authorList>
            <person name="Polinski J.M."/>
            <person name="Zimin A.V."/>
            <person name="Clark K.F."/>
            <person name="Kohn A.B."/>
            <person name="Sadowski N."/>
            <person name="Timp W."/>
            <person name="Ptitsyn A."/>
            <person name="Khanna P."/>
            <person name="Romanova D.Y."/>
            <person name="Williams P."/>
            <person name="Greenwood S.J."/>
            <person name="Moroz L.L."/>
            <person name="Walt D.R."/>
            <person name="Bodnar A.G."/>
        </authorList>
    </citation>
    <scope>NUCLEOTIDE SEQUENCE</scope>
    <source>
        <strain evidence="2">GMGI-L3</strain>
    </source>
</reference>
<accession>A0A8J5JX50</accession>